<evidence type="ECO:0000313" key="2">
    <source>
        <dbReference type="Proteomes" id="UP000479114"/>
    </source>
</evidence>
<dbReference type="KEGG" id="prz:GZH47_33630"/>
<reference evidence="1 2" key="1">
    <citation type="submission" date="2020-02" db="EMBL/GenBank/DDBJ databases">
        <title>Paenibacillus sp. nov., isolated from rhizosphere soil of tomato.</title>
        <authorList>
            <person name="Weon H.-Y."/>
            <person name="Lee S.A."/>
        </authorList>
    </citation>
    <scope>NUCLEOTIDE SEQUENCE [LARGE SCALE GENOMIC DNA]</scope>
    <source>
        <strain evidence="1 2">14171R-81</strain>
        <plasmid evidence="1 2">unnamed2</plasmid>
    </source>
</reference>
<keyword evidence="1" id="KW-0614">Plasmid</keyword>
<dbReference type="RefSeq" id="WP_162645969.1">
    <property type="nucleotide sequence ID" value="NZ_CP048288.1"/>
</dbReference>
<name>A0A6C0PBT1_9BACL</name>
<dbReference type="AlphaFoldDB" id="A0A6C0PBT1"/>
<gene>
    <name evidence="1" type="ORF">GZH47_33630</name>
</gene>
<evidence type="ECO:0000313" key="1">
    <source>
        <dbReference type="EMBL" id="QHW35835.1"/>
    </source>
</evidence>
<dbReference type="EMBL" id="CP048288">
    <property type="protein sequence ID" value="QHW35835.1"/>
    <property type="molecule type" value="Genomic_DNA"/>
</dbReference>
<proteinExistence type="predicted"/>
<geneLocation type="plasmid" evidence="1 2">
    <name>unnamed2</name>
</geneLocation>
<keyword evidence="2" id="KW-1185">Reference proteome</keyword>
<organism evidence="1 2">
    <name type="scientific">Paenibacillus rhizovicinus</name>
    <dbReference type="NCBI Taxonomy" id="2704463"/>
    <lineage>
        <taxon>Bacteria</taxon>
        <taxon>Bacillati</taxon>
        <taxon>Bacillota</taxon>
        <taxon>Bacilli</taxon>
        <taxon>Bacillales</taxon>
        <taxon>Paenibacillaceae</taxon>
        <taxon>Paenibacillus</taxon>
    </lineage>
</organism>
<dbReference type="Proteomes" id="UP000479114">
    <property type="component" value="Plasmid unnamed2"/>
</dbReference>
<accession>A0A6C0PBT1</accession>
<protein>
    <submittedName>
        <fullName evidence="1">Uncharacterized protein</fullName>
    </submittedName>
</protein>
<sequence>MAKMNRVTRIGALARNGELFFTPCNVDQDEIKMHESGLALQVKNVLYPVAMYQAIDLHTNQTFANFKKAAKEQDNLIGTP</sequence>